<name>A0AAD9Q279_ACRCE</name>
<dbReference type="Pfam" id="PF00791">
    <property type="entry name" value="ZU5"/>
    <property type="match status" value="1"/>
</dbReference>
<keyword evidence="7 12" id="KW-0675">Receptor</keyword>
<comment type="subcellular location">
    <subcellularLocation>
        <location evidence="1">Membrane</location>
        <topology evidence="1">Single-pass membrane protein</topology>
    </subcellularLocation>
</comment>
<dbReference type="Proteomes" id="UP001249851">
    <property type="component" value="Unassembled WGS sequence"/>
</dbReference>
<dbReference type="Pfam" id="PF00020">
    <property type="entry name" value="TNFR_c6"/>
    <property type="match status" value="2"/>
</dbReference>
<dbReference type="AlphaFoldDB" id="A0AAD9Q279"/>
<dbReference type="InterPro" id="IPR000906">
    <property type="entry name" value="ZU5_dom"/>
</dbReference>
<evidence type="ECO:0000256" key="8">
    <source>
        <dbReference type="ARBA" id="ARBA00023180"/>
    </source>
</evidence>
<feature type="disulfide bond" evidence="9">
    <location>
        <begin position="224"/>
        <end position="237"/>
    </location>
</feature>
<dbReference type="SUPFAM" id="SSF57586">
    <property type="entry name" value="TNF receptor-like"/>
    <property type="match status" value="1"/>
</dbReference>
<dbReference type="GO" id="GO:0043123">
    <property type="term" value="P:positive regulation of canonical NF-kappaB signal transduction"/>
    <property type="evidence" value="ECO:0007669"/>
    <property type="project" value="InterPro"/>
</dbReference>
<evidence type="ECO:0000256" key="1">
    <source>
        <dbReference type="ARBA" id="ARBA00004167"/>
    </source>
</evidence>
<evidence type="ECO:0000256" key="4">
    <source>
        <dbReference type="ARBA" id="ARBA00022989"/>
    </source>
</evidence>
<comment type="caution">
    <text evidence="9">Lacks conserved residue(s) required for the propagation of feature annotation.</text>
</comment>
<dbReference type="Gene3D" id="2.60.220.30">
    <property type="match status" value="1"/>
</dbReference>
<feature type="repeat" description="TNFR-Cys" evidence="9">
    <location>
        <begin position="206"/>
        <end position="245"/>
    </location>
</feature>
<evidence type="ECO:0000313" key="13">
    <source>
        <dbReference type="Proteomes" id="UP001249851"/>
    </source>
</evidence>
<comment type="caution">
    <text evidence="12">The sequence shown here is derived from an EMBL/GenBank/DDBJ whole genome shotgun (WGS) entry which is preliminary data.</text>
</comment>
<evidence type="ECO:0000256" key="5">
    <source>
        <dbReference type="ARBA" id="ARBA00023136"/>
    </source>
</evidence>
<accession>A0AAD9Q279</accession>
<evidence type="ECO:0000256" key="9">
    <source>
        <dbReference type="PROSITE-ProRule" id="PRU00206"/>
    </source>
</evidence>
<organism evidence="12 13">
    <name type="scientific">Acropora cervicornis</name>
    <name type="common">Staghorn coral</name>
    <dbReference type="NCBI Taxonomy" id="6130"/>
    <lineage>
        <taxon>Eukaryota</taxon>
        <taxon>Metazoa</taxon>
        <taxon>Cnidaria</taxon>
        <taxon>Anthozoa</taxon>
        <taxon>Hexacorallia</taxon>
        <taxon>Scleractinia</taxon>
        <taxon>Astrocoeniina</taxon>
        <taxon>Acroporidae</taxon>
        <taxon>Acropora</taxon>
    </lineage>
</organism>
<feature type="domain" description="TNFR-Cys" evidence="11">
    <location>
        <begin position="64"/>
        <end position="104"/>
    </location>
</feature>
<keyword evidence="5 10" id="KW-0472">Membrane</keyword>
<feature type="disulfide bond" evidence="9">
    <location>
        <begin position="83"/>
        <end position="96"/>
    </location>
</feature>
<dbReference type="Gene3D" id="2.10.50.10">
    <property type="entry name" value="Tumor Necrosis Factor Receptor, subunit A, domain 2"/>
    <property type="match status" value="2"/>
</dbReference>
<feature type="repeat" description="TNFR-Cys" evidence="9">
    <location>
        <begin position="64"/>
        <end position="104"/>
    </location>
</feature>
<proteinExistence type="predicted"/>
<evidence type="ECO:0000259" key="11">
    <source>
        <dbReference type="PROSITE" id="PS50050"/>
    </source>
</evidence>
<dbReference type="GO" id="GO:0016020">
    <property type="term" value="C:membrane"/>
    <property type="evidence" value="ECO:0007669"/>
    <property type="project" value="UniProtKB-SubCell"/>
</dbReference>
<evidence type="ECO:0000313" key="12">
    <source>
        <dbReference type="EMBL" id="KAK2553388.1"/>
    </source>
</evidence>
<dbReference type="PROSITE" id="PS50050">
    <property type="entry name" value="TNFR_NGFR_2"/>
    <property type="match status" value="2"/>
</dbReference>
<gene>
    <name evidence="12" type="ORF">P5673_025366</name>
</gene>
<dbReference type="InterPro" id="IPR047526">
    <property type="entry name" value="TNR19/27/EDAR"/>
</dbReference>
<feature type="disulfide bond" evidence="9">
    <location>
        <begin position="86"/>
        <end position="104"/>
    </location>
</feature>
<evidence type="ECO:0000256" key="10">
    <source>
        <dbReference type="SAM" id="Phobius"/>
    </source>
</evidence>
<feature type="disulfide bond" evidence="9">
    <location>
        <begin position="227"/>
        <end position="245"/>
    </location>
</feature>
<keyword evidence="8" id="KW-0325">Glycoprotein</keyword>
<dbReference type="GO" id="GO:0038023">
    <property type="term" value="F:signaling receptor activity"/>
    <property type="evidence" value="ECO:0007669"/>
    <property type="project" value="InterPro"/>
</dbReference>
<evidence type="ECO:0000256" key="6">
    <source>
        <dbReference type="ARBA" id="ARBA00023157"/>
    </source>
</evidence>
<feature type="non-terminal residue" evidence="12">
    <location>
        <position position="1"/>
    </location>
</feature>
<dbReference type="InterPro" id="IPR001368">
    <property type="entry name" value="TNFR/NGFR_Cys_rich_reg"/>
</dbReference>
<feature type="disulfide bond" evidence="9">
    <location>
        <begin position="65"/>
        <end position="80"/>
    </location>
</feature>
<keyword evidence="2 10" id="KW-0812">Transmembrane</keyword>
<dbReference type="EMBL" id="JARQWQ010000078">
    <property type="protein sequence ID" value="KAK2553388.1"/>
    <property type="molecule type" value="Genomic_DNA"/>
</dbReference>
<dbReference type="PROSITE" id="PS00652">
    <property type="entry name" value="TNFR_NGFR_1"/>
    <property type="match status" value="2"/>
</dbReference>
<evidence type="ECO:0000256" key="3">
    <source>
        <dbReference type="ARBA" id="ARBA00022737"/>
    </source>
</evidence>
<feature type="transmembrane region" description="Helical" evidence="10">
    <location>
        <begin position="315"/>
        <end position="338"/>
    </location>
</feature>
<keyword evidence="13" id="KW-1185">Reference proteome</keyword>
<keyword evidence="4 10" id="KW-1133">Transmembrane helix</keyword>
<dbReference type="PANTHER" id="PTHR12120">
    <property type="entry name" value="TNFR-CYS DOMAIN-CONTAINING PROTEIN"/>
    <property type="match status" value="1"/>
</dbReference>
<reference evidence="12" key="1">
    <citation type="journal article" date="2023" name="G3 (Bethesda)">
        <title>Whole genome assembly and annotation of the endangered Caribbean coral Acropora cervicornis.</title>
        <authorList>
            <person name="Selwyn J.D."/>
            <person name="Vollmer S.V."/>
        </authorList>
    </citation>
    <scope>NUCLEOTIDE SEQUENCE</scope>
    <source>
        <strain evidence="12">K2</strain>
    </source>
</reference>
<evidence type="ECO:0000256" key="7">
    <source>
        <dbReference type="ARBA" id="ARBA00023170"/>
    </source>
</evidence>
<dbReference type="SMART" id="SM00208">
    <property type="entry name" value="TNFR"/>
    <property type="match status" value="3"/>
</dbReference>
<reference evidence="12" key="2">
    <citation type="journal article" date="2023" name="Science">
        <title>Genomic signatures of disease resistance in endangered staghorn corals.</title>
        <authorList>
            <person name="Vollmer S.V."/>
            <person name="Selwyn J.D."/>
            <person name="Despard B.A."/>
            <person name="Roesel C.L."/>
        </authorList>
    </citation>
    <scope>NUCLEOTIDE SEQUENCE</scope>
    <source>
        <strain evidence="12">K2</strain>
    </source>
</reference>
<dbReference type="PANTHER" id="PTHR12120:SF10">
    <property type="entry name" value="TNFR-CYS DOMAIN-CONTAINING PROTEIN"/>
    <property type="match status" value="1"/>
</dbReference>
<dbReference type="GO" id="GO:0046330">
    <property type="term" value="P:positive regulation of JNK cascade"/>
    <property type="evidence" value="ECO:0007669"/>
    <property type="project" value="InterPro"/>
</dbReference>
<keyword evidence="3" id="KW-0677">Repeat</keyword>
<feature type="domain" description="TNFR-Cys" evidence="11">
    <location>
        <begin position="206"/>
        <end position="245"/>
    </location>
</feature>
<keyword evidence="6 9" id="KW-1015">Disulfide bond</keyword>
<sequence>MDGDDSNAMERVEPKACAYDHFTIESGSGNLTCLKCPLCEPGLGLSPPCGRKLSNHHLEIKCEKCILGETYSAHKDISSCKPCGSCADHQTIVKNCTLDSDSQCKDTCSKGFYFEDLTGDCQPCSWCCSDGSNKVRSGCKDMPLYKQCDVNTAKNCKPKCQNGQYVVPGSKGEGYCKDCVVCPPGRSPFPKCGSVVENINSIRCRVCIKKMFSDNYGKSQCKPCTRCSFGQKEVLPCNLTNDRVCSDCDKGFYRDVNSTLECKPCSACCNDDKDVHIKECEELKMPKNFQCSQANRVGNVCQSESIREPKFKSLVHVYIATTVTAAFVIVLLVSMYYWRLRRKTITSHQSLALLLACEEDPTVSGLQETLCFEKSGVSLQFSDPESFINDGQGIRSKICWDKALSVSLPSHEIQLSPVVQFYPHGSKLSKPVHATIPHSALMDSSHRWSIGLKSFTLKSGPKIGWKEEIVDKIHDNEVSFYMDCLLSYVVVGTPVYKSSKGTKKRFQCAVFGDKEGKVGQDYTVYLYLIDDCEASLEKLMQDERSKSMTLLGSPQSIYVEAVFETDVKIAIKQLCGGWKIAPTNPQVRKA</sequence>
<evidence type="ECO:0000256" key="2">
    <source>
        <dbReference type="ARBA" id="ARBA00022692"/>
    </source>
</evidence>
<protein>
    <submittedName>
        <fullName evidence="12">Netrin receptor UNC5B-b</fullName>
    </submittedName>
</protein>